<dbReference type="GO" id="GO:0016491">
    <property type="term" value="F:oxidoreductase activity"/>
    <property type="evidence" value="ECO:0007669"/>
    <property type="project" value="InterPro"/>
</dbReference>
<evidence type="ECO:0000256" key="1">
    <source>
        <dbReference type="ARBA" id="ARBA00022723"/>
    </source>
</evidence>
<dbReference type="GO" id="GO:0046872">
    <property type="term" value="F:metal ion binding"/>
    <property type="evidence" value="ECO:0007669"/>
    <property type="project" value="UniProtKB-KW"/>
</dbReference>
<gene>
    <name evidence="4" type="ORF">MMYC01_200415</name>
</gene>
<evidence type="ECO:0000313" key="5">
    <source>
        <dbReference type="Proteomes" id="UP000078237"/>
    </source>
</evidence>
<dbReference type="SUPFAM" id="SSF48056">
    <property type="entry name" value="Di-copper centre-containing domain"/>
    <property type="match status" value="1"/>
</dbReference>
<dbReference type="VEuPathDB" id="FungiDB:MMYC01_200415"/>
<dbReference type="InterPro" id="IPR050316">
    <property type="entry name" value="Tyrosinase/Hemocyanin"/>
</dbReference>
<evidence type="ECO:0000256" key="2">
    <source>
        <dbReference type="SAM" id="SignalP"/>
    </source>
</evidence>
<dbReference type="PRINTS" id="PR00092">
    <property type="entry name" value="TYROSINASE"/>
</dbReference>
<feature type="domain" description="Tyrosinase copper-binding" evidence="3">
    <location>
        <begin position="105"/>
        <end position="323"/>
    </location>
</feature>
<feature type="signal peptide" evidence="2">
    <location>
        <begin position="1"/>
        <end position="29"/>
    </location>
</feature>
<dbReference type="AlphaFoldDB" id="A0A175WHC5"/>
<dbReference type="OrthoDB" id="6132182at2759"/>
<reference evidence="4 5" key="1">
    <citation type="journal article" date="2016" name="Genome Announc.">
        <title>Genome Sequence of Madurella mycetomatis mm55, Isolated from a Human Mycetoma Case in Sudan.</title>
        <authorList>
            <person name="Smit S."/>
            <person name="Derks M.F."/>
            <person name="Bervoets S."/>
            <person name="Fahal A."/>
            <person name="van Leeuwen W."/>
            <person name="van Belkum A."/>
            <person name="van de Sande W.W."/>
        </authorList>
    </citation>
    <scope>NUCLEOTIDE SEQUENCE [LARGE SCALE GENOMIC DNA]</scope>
    <source>
        <strain evidence="5">mm55</strain>
    </source>
</reference>
<keyword evidence="2" id="KW-0732">Signal</keyword>
<evidence type="ECO:0000313" key="4">
    <source>
        <dbReference type="EMBL" id="KXX82952.1"/>
    </source>
</evidence>
<feature type="chain" id="PRO_5008044032" evidence="2">
    <location>
        <begin position="30"/>
        <end position="383"/>
    </location>
</feature>
<keyword evidence="5" id="KW-1185">Reference proteome</keyword>
<dbReference type="PANTHER" id="PTHR11474">
    <property type="entry name" value="TYROSINASE FAMILY MEMBER"/>
    <property type="match status" value="1"/>
</dbReference>
<dbReference type="Gene3D" id="1.10.1280.10">
    <property type="entry name" value="Di-copper center containing domain from catechol oxidase"/>
    <property type="match status" value="1"/>
</dbReference>
<dbReference type="EMBL" id="LCTW02000005">
    <property type="protein sequence ID" value="KXX82952.1"/>
    <property type="molecule type" value="Genomic_DNA"/>
</dbReference>
<comment type="caution">
    <text evidence="4">The sequence shown here is derived from an EMBL/GenBank/DDBJ whole genome shotgun (WGS) entry which is preliminary data.</text>
</comment>
<dbReference type="Pfam" id="PF00264">
    <property type="entry name" value="Tyrosinase"/>
    <property type="match status" value="1"/>
</dbReference>
<protein>
    <submittedName>
        <fullName evidence="4">Tyrosinase</fullName>
    </submittedName>
</protein>
<dbReference type="InterPro" id="IPR002227">
    <property type="entry name" value="Tyrosinase_Cu-bd"/>
</dbReference>
<sequence>MVSLTKLAAAGGLLVGLAATAAIPTFTQAEIDSGKAIRQLGKIAYDNAMARAAKATSGCTKDKVKIRKEWRNMTLEDRKAYQEGIQCLMQKPSRYAEGEAPGAKSAWDDYGVLHYHETPYVHNNALFLLWHRHYNWVLEQDLQNLCGYTGVFPYWEWGLDCGNIDKSPVFDGSEYSLGSNGEYVERRFGGIGGGPGTGGGCVKSGPFANYTVNLGPFSSRSPLGHNPRCLKRDLNDNVCRTMASLRNTTDVLLYTSTIDIFQKALQGEGAVGDGGKTFGLGVHGGGHYSIGGDPGGDFYFSSLEPGFYLHHGNIDRMHFIWQNLDWEARQTIAGTLTMFNRPPTREAVLTDNMGFEPLNRNITIGETMDTVGGTPLCYVYEPW</sequence>
<name>A0A175WHC5_9PEZI</name>
<evidence type="ECO:0000259" key="3">
    <source>
        <dbReference type="Pfam" id="PF00264"/>
    </source>
</evidence>
<organism evidence="4 5">
    <name type="scientific">Madurella mycetomatis</name>
    <dbReference type="NCBI Taxonomy" id="100816"/>
    <lineage>
        <taxon>Eukaryota</taxon>
        <taxon>Fungi</taxon>
        <taxon>Dikarya</taxon>
        <taxon>Ascomycota</taxon>
        <taxon>Pezizomycotina</taxon>
        <taxon>Sordariomycetes</taxon>
        <taxon>Sordariomycetidae</taxon>
        <taxon>Sordariales</taxon>
        <taxon>Sordariales incertae sedis</taxon>
        <taxon>Madurella</taxon>
    </lineage>
</organism>
<proteinExistence type="predicted"/>
<keyword evidence="1" id="KW-0479">Metal-binding</keyword>
<accession>A0A175WHC5</accession>
<dbReference type="InterPro" id="IPR008922">
    <property type="entry name" value="Di-copper_centre_dom_sf"/>
</dbReference>
<dbReference type="PANTHER" id="PTHR11474:SF116">
    <property type="entry name" value="TYROSINASE"/>
    <property type="match status" value="1"/>
</dbReference>
<dbReference type="Proteomes" id="UP000078237">
    <property type="component" value="Unassembled WGS sequence"/>
</dbReference>